<comment type="caution">
    <text evidence="1">The sequence shown here is derived from an EMBL/GenBank/DDBJ whole genome shotgun (WGS) entry which is preliminary data.</text>
</comment>
<keyword evidence="2" id="KW-1185">Reference proteome</keyword>
<dbReference type="AlphaFoldDB" id="A0A7X1E6G2"/>
<dbReference type="EMBL" id="JACHVC010000001">
    <property type="protein sequence ID" value="MBC2604655.1"/>
    <property type="molecule type" value="Genomic_DNA"/>
</dbReference>
<protein>
    <submittedName>
        <fullName evidence="1">Uncharacterized protein</fullName>
    </submittedName>
</protein>
<gene>
    <name evidence="1" type="ORF">H5P27_01160</name>
</gene>
<evidence type="ECO:0000313" key="1">
    <source>
        <dbReference type="EMBL" id="MBC2604655.1"/>
    </source>
</evidence>
<organism evidence="1 2">
    <name type="scientific">Pelagicoccus albus</name>
    <dbReference type="NCBI Taxonomy" id="415222"/>
    <lineage>
        <taxon>Bacteria</taxon>
        <taxon>Pseudomonadati</taxon>
        <taxon>Verrucomicrobiota</taxon>
        <taxon>Opitutia</taxon>
        <taxon>Puniceicoccales</taxon>
        <taxon>Pelagicoccaceae</taxon>
        <taxon>Pelagicoccus</taxon>
    </lineage>
</organism>
<reference evidence="1 2" key="1">
    <citation type="submission" date="2020-07" db="EMBL/GenBank/DDBJ databases">
        <authorList>
            <person name="Feng X."/>
        </authorList>
    </citation>
    <scope>NUCLEOTIDE SEQUENCE [LARGE SCALE GENOMIC DNA]</scope>
    <source>
        <strain evidence="1 2">JCM23202</strain>
    </source>
</reference>
<proteinExistence type="predicted"/>
<evidence type="ECO:0000313" key="2">
    <source>
        <dbReference type="Proteomes" id="UP000526501"/>
    </source>
</evidence>
<accession>A0A7X1E6G2</accession>
<dbReference type="Proteomes" id="UP000526501">
    <property type="component" value="Unassembled WGS sequence"/>
</dbReference>
<name>A0A7X1E6G2_9BACT</name>
<sequence>MERFAITKAASKASPADSLISVPAGGRYSGTERSPVVAAFLWICVCYIISIHSPSGLRASITLEAKTIQWPEKPQPPIESKSIKSEFDGILVSILSLQISDLKIHLARTYGLNVSPSSSPRYSGQMSGEFIPGVLIGLSCFEPNHFLESLSEEDWNAYKLGLEKSNPLLTITLDNSNAETLITPYVFGKTFRQIAYEIKSGGRILKRREIFSFIEGKLLVITAVGEKDDVDQNWIRVDRLISEMTLIP</sequence>